<evidence type="ECO:0000313" key="14">
    <source>
        <dbReference type="EMBL" id="BBO21402.1"/>
    </source>
</evidence>
<dbReference type="AlphaFoldDB" id="A0A809RP82"/>
<feature type="transmembrane region" description="Helical" evidence="11">
    <location>
        <begin position="20"/>
        <end position="39"/>
    </location>
</feature>
<evidence type="ECO:0000259" key="13">
    <source>
        <dbReference type="Pfam" id="PF08345"/>
    </source>
</evidence>
<dbReference type="PANTHER" id="PTHR30046:SF0">
    <property type="entry name" value="FLAGELLAR M-RING PROTEIN"/>
    <property type="match status" value="1"/>
</dbReference>
<evidence type="ECO:0000313" key="15">
    <source>
        <dbReference type="Proteomes" id="UP000662914"/>
    </source>
</evidence>
<feature type="domain" description="Flagellar M-ring N-terminal" evidence="12">
    <location>
        <begin position="41"/>
        <end position="215"/>
    </location>
</feature>
<comment type="similarity">
    <text evidence="3 9">Belongs to the FliF family.</text>
</comment>
<dbReference type="Gene3D" id="3.30.300.30">
    <property type="match status" value="1"/>
</dbReference>
<keyword evidence="14" id="KW-0966">Cell projection</keyword>
<sequence length="542" mass="57554">MADTQFSLAAFMRLPMQQKLLAIIALSMVAALVVAGWTWTRTPTFSVLFTNVSERDGGNIIAALQQMNVPFRFSESGGAILVPQQQVHELRMRLASQGLPKGGLVGFELMENQKLGMSQFIEQINFQRALEGELSRSIQSLAAVAGARVHLAIPKQTGFLRDDQKPSASVVLNIHPGRNLDPNQVAGIAHMVASSVPQMSSANVSVIDQNGNLLSSDKAGGRGTGLDATQLKYVQEIESAYVRRIETILAPIVGPGNFRAQVTADVDFSQSEQVAETYKPNPPNDASIRSQQVSEDGTGRPAAAGVPGALSNQPPVPATAPLTAPPAPGTPGAAAGATAPAGAALVSAAGRRDATTNYELDKTIRHVRQPVGAIKRLSVAVVVNHRKEAGKDGFKPLAAKEMAQINDLVKEAMGYSKERGDTLNVQNSPFAEADKQEVAETPIWKNPTVIAWVLEGLKYLVFAGIAGYLLFGVALPFLRKLMARAMQIPVMPDEAAYAAPGAVGYDQKVEAARNLARQEPKAVATVIKDWVGGGNQPAGKVQ</sequence>
<reference evidence="14" key="1">
    <citation type="journal article" name="DNA Res.">
        <title>The physiological potential of anammox bacteria as revealed by their core genome structure.</title>
        <authorList>
            <person name="Okubo T."/>
            <person name="Toyoda A."/>
            <person name="Fukuhara K."/>
            <person name="Uchiyama I."/>
            <person name="Harigaya Y."/>
            <person name="Kuroiwa M."/>
            <person name="Suzuki T."/>
            <person name="Murakami Y."/>
            <person name="Suwa Y."/>
            <person name="Takami H."/>
        </authorList>
    </citation>
    <scope>NUCLEOTIDE SEQUENCE</scope>
    <source>
        <strain evidence="14">317325-3</strain>
    </source>
</reference>
<feature type="domain" description="Flagellar M-ring C-terminal" evidence="13">
    <location>
        <begin position="249"/>
        <end position="430"/>
    </location>
</feature>
<evidence type="ECO:0000256" key="7">
    <source>
        <dbReference type="ARBA" id="ARBA00023136"/>
    </source>
</evidence>
<keyword evidence="5 11" id="KW-0812">Transmembrane</keyword>
<evidence type="ECO:0000256" key="1">
    <source>
        <dbReference type="ARBA" id="ARBA00004117"/>
    </source>
</evidence>
<evidence type="ECO:0000256" key="9">
    <source>
        <dbReference type="PIRNR" id="PIRNR004862"/>
    </source>
</evidence>
<name>A0A809RP82_9PROT</name>
<dbReference type="InterPro" id="IPR045851">
    <property type="entry name" value="AMP-bd_C_sf"/>
</dbReference>
<evidence type="ECO:0000256" key="11">
    <source>
        <dbReference type="SAM" id="Phobius"/>
    </source>
</evidence>
<dbReference type="InterPro" id="IPR043427">
    <property type="entry name" value="YscJ/FliF"/>
</dbReference>
<evidence type="ECO:0000259" key="12">
    <source>
        <dbReference type="Pfam" id="PF01514"/>
    </source>
</evidence>
<comment type="function">
    <text evidence="9">The M ring may be actively involved in energy transduction.</text>
</comment>
<gene>
    <name evidence="14" type="ORF">DSYM_21010</name>
</gene>
<accession>A0A809RP82</accession>
<keyword evidence="14" id="KW-0969">Cilium</keyword>
<dbReference type="GO" id="GO:0009431">
    <property type="term" value="C:bacterial-type flagellum basal body, MS ring"/>
    <property type="evidence" value="ECO:0007669"/>
    <property type="project" value="InterPro"/>
</dbReference>
<dbReference type="InterPro" id="IPR013556">
    <property type="entry name" value="Flag_M-ring_C"/>
</dbReference>
<keyword evidence="8 9" id="KW-0975">Bacterial flagellum</keyword>
<evidence type="ECO:0000256" key="10">
    <source>
        <dbReference type="SAM" id="MobiDB-lite"/>
    </source>
</evidence>
<keyword evidence="7 11" id="KW-0472">Membrane</keyword>
<evidence type="ECO:0000256" key="3">
    <source>
        <dbReference type="ARBA" id="ARBA00007971"/>
    </source>
</evidence>
<dbReference type="Pfam" id="PF01514">
    <property type="entry name" value="YscJ_FliF"/>
    <property type="match status" value="1"/>
</dbReference>
<dbReference type="GO" id="GO:0071973">
    <property type="term" value="P:bacterial-type flagellum-dependent cell motility"/>
    <property type="evidence" value="ECO:0007669"/>
    <property type="project" value="InterPro"/>
</dbReference>
<evidence type="ECO:0000256" key="5">
    <source>
        <dbReference type="ARBA" id="ARBA00022692"/>
    </source>
</evidence>
<dbReference type="NCBIfam" id="TIGR00206">
    <property type="entry name" value="fliF"/>
    <property type="match status" value="1"/>
</dbReference>
<dbReference type="KEGG" id="ddz:DSYM_21010"/>
<dbReference type="GO" id="GO:0005886">
    <property type="term" value="C:plasma membrane"/>
    <property type="evidence" value="ECO:0007669"/>
    <property type="project" value="UniProtKB-SubCell"/>
</dbReference>
<evidence type="ECO:0000256" key="2">
    <source>
        <dbReference type="ARBA" id="ARBA00004651"/>
    </source>
</evidence>
<keyword evidence="4" id="KW-1003">Cell membrane</keyword>
<dbReference type="PIRSF" id="PIRSF004862">
    <property type="entry name" value="FliF"/>
    <property type="match status" value="1"/>
</dbReference>
<dbReference type="EMBL" id="AP021857">
    <property type="protein sequence ID" value="BBO21402.1"/>
    <property type="molecule type" value="Genomic_DNA"/>
</dbReference>
<dbReference type="InterPro" id="IPR000067">
    <property type="entry name" value="FlgMring_FliF"/>
</dbReference>
<dbReference type="PRINTS" id="PR01009">
    <property type="entry name" value="FLGMRINGFLIF"/>
</dbReference>
<dbReference type="InterPro" id="IPR006182">
    <property type="entry name" value="FliF_N_dom"/>
</dbReference>
<evidence type="ECO:0000256" key="4">
    <source>
        <dbReference type="ARBA" id="ARBA00022475"/>
    </source>
</evidence>
<evidence type="ECO:0000256" key="8">
    <source>
        <dbReference type="ARBA" id="ARBA00023143"/>
    </source>
</evidence>
<feature type="region of interest" description="Disordered" evidence="10">
    <location>
        <begin position="271"/>
        <end position="337"/>
    </location>
</feature>
<dbReference type="GO" id="GO:0003774">
    <property type="term" value="F:cytoskeletal motor activity"/>
    <property type="evidence" value="ECO:0007669"/>
    <property type="project" value="InterPro"/>
</dbReference>
<evidence type="ECO:0000256" key="6">
    <source>
        <dbReference type="ARBA" id="ARBA00022989"/>
    </source>
</evidence>
<dbReference type="PANTHER" id="PTHR30046">
    <property type="entry name" value="FLAGELLAR M-RING PROTEIN"/>
    <property type="match status" value="1"/>
</dbReference>
<keyword evidence="14" id="KW-0282">Flagellum</keyword>
<dbReference type="Pfam" id="PF08345">
    <property type="entry name" value="YscJ_FliF_C"/>
    <property type="match status" value="1"/>
</dbReference>
<organism evidence="14 15">
    <name type="scientific">Candidatus Desulfobacillus denitrificans</name>
    <dbReference type="NCBI Taxonomy" id="2608985"/>
    <lineage>
        <taxon>Bacteria</taxon>
        <taxon>Pseudomonadati</taxon>
        <taxon>Pseudomonadota</taxon>
        <taxon>Betaproteobacteria</taxon>
        <taxon>Candidatus Desulfobacillus</taxon>
    </lineage>
</organism>
<feature type="compositionally biased region" description="Pro residues" evidence="10">
    <location>
        <begin position="314"/>
        <end position="329"/>
    </location>
</feature>
<keyword evidence="6 11" id="KW-1133">Transmembrane helix</keyword>
<comment type="subcellular location">
    <subcellularLocation>
        <location evidence="1 9">Bacterial flagellum basal body</location>
    </subcellularLocation>
    <subcellularLocation>
        <location evidence="2">Cell membrane</location>
        <topology evidence="2">Multi-pass membrane protein</topology>
    </subcellularLocation>
</comment>
<feature type="transmembrane region" description="Helical" evidence="11">
    <location>
        <begin position="459"/>
        <end position="478"/>
    </location>
</feature>
<proteinExistence type="inferred from homology"/>
<dbReference type="Proteomes" id="UP000662914">
    <property type="component" value="Chromosome"/>
</dbReference>
<protein>
    <recommendedName>
        <fullName evidence="9">Flagellar M-ring protein</fullName>
    </recommendedName>
</protein>